<accession>A0A7S1YCR3</accession>
<sequence>MVDDNPNETVVVAAATQIPTRRDDLLGVTVQVGGNNNKNKREEMDHHEHRIKIASSSPSRTSSVFKARTMSDMTTSTVPVSEDFLSVGGGSSTIQRNNNIELHRTASMMSGSSSSPQHLRQASDGSLPIMTGVIDGIINNDDGKNDQQHNNDLFDCWSFDSSSDVDSQYSYKVMLASANNKSKAEIWHTLYVYWPDGTRKEGNTEDDKEFGC</sequence>
<dbReference type="EMBL" id="HBGK01035899">
    <property type="protein sequence ID" value="CAD9294600.1"/>
    <property type="molecule type" value="Transcribed_RNA"/>
</dbReference>
<evidence type="ECO:0000313" key="1">
    <source>
        <dbReference type="EMBL" id="CAD9294600.1"/>
    </source>
</evidence>
<organism evidence="1">
    <name type="scientific">Grammatophora oceanica</name>
    <dbReference type="NCBI Taxonomy" id="210454"/>
    <lineage>
        <taxon>Eukaryota</taxon>
        <taxon>Sar</taxon>
        <taxon>Stramenopiles</taxon>
        <taxon>Ochrophyta</taxon>
        <taxon>Bacillariophyta</taxon>
        <taxon>Fragilariophyceae</taxon>
        <taxon>Fragilariophycidae</taxon>
        <taxon>Rhabdonematales</taxon>
        <taxon>Grammatophoraceae</taxon>
        <taxon>Grammatophora</taxon>
    </lineage>
</organism>
<name>A0A7S1YCR3_9STRA</name>
<proteinExistence type="predicted"/>
<dbReference type="AlphaFoldDB" id="A0A7S1YCR3"/>
<gene>
    <name evidence="1" type="ORF">GOCE00092_LOCUS18597</name>
</gene>
<protein>
    <submittedName>
        <fullName evidence="1">Uncharacterized protein</fullName>
    </submittedName>
</protein>
<reference evidence="1" key="1">
    <citation type="submission" date="2021-01" db="EMBL/GenBank/DDBJ databases">
        <authorList>
            <person name="Corre E."/>
            <person name="Pelletier E."/>
            <person name="Niang G."/>
            <person name="Scheremetjew M."/>
            <person name="Finn R."/>
            <person name="Kale V."/>
            <person name="Holt S."/>
            <person name="Cochrane G."/>
            <person name="Meng A."/>
            <person name="Brown T."/>
            <person name="Cohen L."/>
        </authorList>
    </citation>
    <scope>NUCLEOTIDE SEQUENCE</scope>
    <source>
        <strain evidence="1">CCMP 410</strain>
    </source>
</reference>